<proteinExistence type="inferred from homology"/>
<evidence type="ECO:0000256" key="2">
    <source>
        <dbReference type="ARBA" id="ARBA00023015"/>
    </source>
</evidence>
<dbReference type="OrthoDB" id="1123084at2"/>
<dbReference type="AlphaFoldDB" id="A0A0B1Q476"/>
<dbReference type="Pfam" id="PF06114">
    <property type="entry name" value="Peptidase_M78"/>
    <property type="match status" value="1"/>
</dbReference>
<evidence type="ECO:0000256" key="3">
    <source>
        <dbReference type="ARBA" id="ARBA00023125"/>
    </source>
</evidence>
<gene>
    <name evidence="6" type="ORF">LA66_03065</name>
</gene>
<evidence type="ECO:0000259" key="5">
    <source>
        <dbReference type="PROSITE" id="PS50943"/>
    </source>
</evidence>
<comment type="caution">
    <text evidence="6">The sequence shown here is derived from an EMBL/GenBank/DDBJ whole genome shotgun (WGS) entry which is preliminary data.</text>
</comment>
<dbReference type="GO" id="GO:0005829">
    <property type="term" value="C:cytosol"/>
    <property type="evidence" value="ECO:0007669"/>
    <property type="project" value="TreeGrafter"/>
</dbReference>
<comment type="similarity">
    <text evidence="1">Belongs to the short-chain fatty acyl-CoA assimilation regulator (ScfR) family.</text>
</comment>
<name>A0A0B1Q476_9HYPH</name>
<dbReference type="PANTHER" id="PTHR46797:SF23">
    <property type="entry name" value="HTH-TYPE TRANSCRIPTIONAL REGULATOR SUTR"/>
    <property type="match status" value="1"/>
</dbReference>
<dbReference type="PROSITE" id="PS50943">
    <property type="entry name" value="HTH_CROC1"/>
    <property type="match status" value="1"/>
</dbReference>
<keyword evidence="3" id="KW-0238">DNA-binding</keyword>
<dbReference type="SUPFAM" id="SSF47413">
    <property type="entry name" value="lambda repressor-like DNA-binding domains"/>
    <property type="match status" value="1"/>
</dbReference>
<dbReference type="InterPro" id="IPR026281">
    <property type="entry name" value="HTH_RamB"/>
</dbReference>
<dbReference type="SMART" id="SM00530">
    <property type="entry name" value="HTH_XRE"/>
    <property type="match status" value="1"/>
</dbReference>
<organism evidence="6 7">
    <name type="scientific">Aureimonas altamirensis</name>
    <dbReference type="NCBI Taxonomy" id="370622"/>
    <lineage>
        <taxon>Bacteria</taxon>
        <taxon>Pseudomonadati</taxon>
        <taxon>Pseudomonadota</taxon>
        <taxon>Alphaproteobacteria</taxon>
        <taxon>Hyphomicrobiales</taxon>
        <taxon>Aurantimonadaceae</taxon>
        <taxon>Aureimonas</taxon>
    </lineage>
</organism>
<dbReference type="Pfam" id="PF09856">
    <property type="entry name" value="ScfRs"/>
    <property type="match status" value="1"/>
</dbReference>
<dbReference type="PIRSF" id="PIRSF019251">
    <property type="entry name" value="Rv0465c"/>
    <property type="match status" value="1"/>
</dbReference>
<keyword evidence="4" id="KW-0804">Transcription</keyword>
<dbReference type="Proteomes" id="UP000030826">
    <property type="component" value="Unassembled WGS sequence"/>
</dbReference>
<evidence type="ECO:0000256" key="4">
    <source>
        <dbReference type="ARBA" id="ARBA00023163"/>
    </source>
</evidence>
<dbReference type="Pfam" id="PF01381">
    <property type="entry name" value="HTH_3"/>
    <property type="match status" value="1"/>
</dbReference>
<dbReference type="STRING" id="370622.LA66_03065"/>
<reference evidence="6 7" key="1">
    <citation type="submission" date="2014-09" db="EMBL/GenBank/DDBJ databases">
        <title>Isolation and characterization of Aurantimonas altamirensis ON-56566 from clinical sample following a dog bite.</title>
        <authorList>
            <person name="Eshaghi A."/>
            <person name="Li A."/>
            <person name="Shahinas D."/>
            <person name="Bahn P."/>
            <person name="Kus J.V."/>
            <person name="Patel S.N."/>
        </authorList>
    </citation>
    <scope>NUCLEOTIDE SEQUENCE [LARGE SCALE GENOMIC DNA]</scope>
    <source>
        <strain evidence="6 7">ON-56566</strain>
    </source>
</reference>
<dbReference type="EMBL" id="JRFJ01000001">
    <property type="protein sequence ID" value="KHJ55643.1"/>
    <property type="molecule type" value="Genomic_DNA"/>
</dbReference>
<dbReference type="InterPro" id="IPR010359">
    <property type="entry name" value="IrrE_HExxH"/>
</dbReference>
<dbReference type="InterPro" id="IPR001387">
    <property type="entry name" value="Cro/C1-type_HTH"/>
</dbReference>
<dbReference type="InterPro" id="IPR010982">
    <property type="entry name" value="Lambda_DNA-bd_dom_sf"/>
</dbReference>
<evidence type="ECO:0000256" key="1">
    <source>
        <dbReference type="ARBA" id="ARBA00007227"/>
    </source>
</evidence>
<dbReference type="InterPro" id="IPR018653">
    <property type="entry name" value="ScfR_C"/>
</dbReference>
<protein>
    <submittedName>
        <fullName evidence="6">Cro/Cl family transcriptional regulator</fullName>
    </submittedName>
</protein>
<evidence type="ECO:0000313" key="6">
    <source>
        <dbReference type="EMBL" id="KHJ55643.1"/>
    </source>
</evidence>
<evidence type="ECO:0000313" key="7">
    <source>
        <dbReference type="Proteomes" id="UP000030826"/>
    </source>
</evidence>
<dbReference type="RefSeq" id="WP_039188638.1">
    <property type="nucleotide sequence ID" value="NZ_JRFJ01000001.1"/>
</dbReference>
<accession>A0A0B1Q476</accession>
<dbReference type="PANTHER" id="PTHR46797">
    <property type="entry name" value="HTH-TYPE TRANSCRIPTIONAL REGULATOR"/>
    <property type="match status" value="1"/>
</dbReference>
<dbReference type="InterPro" id="IPR050807">
    <property type="entry name" value="TransReg_Diox_bact_type"/>
</dbReference>
<dbReference type="CDD" id="cd00093">
    <property type="entry name" value="HTH_XRE"/>
    <property type="match status" value="1"/>
</dbReference>
<keyword evidence="2" id="KW-0805">Transcription regulation</keyword>
<sequence length="470" mass="51133">MADNKIFAGPRLRRLRNGLGLTQTAMAAELGISPSYLNLLERNQRPLTVQILLRLTEIYDVDLSGLQAREGDSVRAELKAAFADPLLSGELPGPQEMGDLVDAAPNAAAGMAKLYRAYKEMEARLSDLSVLLAGQGKALDAAGSRLPMDAVREVLEDRPNYFAGIDGAAEGLSTEIGLGDDAYGALKAWLRVRHDVSVRVLPVETMPNWRRRFDRHSRRLFLSERLSAPDRLREVAFEAASLALAQPIGSELESFAFASAEARRLALFELTRYAAHALMMPYGAFHAAAERAAYDVDALAGRFQASFEQVANRLTTLQRHGAPGVPFFMMEVDQAGNRFRRAGAQGFPARRFGGGCVKLAIHTSFAEAGRVIVEEVEMPDGASFLTISRTLEGLKAGFAERPRRTALLLACDVAFKDRVVYGRLGGMSPVPVGPSCRLCERPACLARAEPPLTRPLGLDAWVSGLSAFDF</sequence>
<dbReference type="GO" id="GO:0003677">
    <property type="term" value="F:DNA binding"/>
    <property type="evidence" value="ECO:0007669"/>
    <property type="project" value="UniProtKB-KW"/>
</dbReference>
<feature type="domain" description="HTH cro/C1-type" evidence="5">
    <location>
        <begin position="12"/>
        <end position="66"/>
    </location>
</feature>
<dbReference type="Gene3D" id="1.10.260.40">
    <property type="entry name" value="lambda repressor-like DNA-binding domains"/>
    <property type="match status" value="1"/>
</dbReference>
<dbReference type="GO" id="GO:0003700">
    <property type="term" value="F:DNA-binding transcription factor activity"/>
    <property type="evidence" value="ECO:0007669"/>
    <property type="project" value="TreeGrafter"/>
</dbReference>